<sequence>MLPRGNPLRLRSIALFKELHRLGRDYPDPNYHFIPKLRSAFRKNANLTDPEQIQKLHGLAEFVKKALYMLKKYRALRRRYVQD</sequence>
<gene>
    <name evidence="3" type="ORF">MGL_0115</name>
</gene>
<dbReference type="InParanoid" id="A8PRS1"/>
<comment type="caution">
    <text evidence="3">The sequence shown here is derived from an EMBL/GenBank/DDBJ whole genome shotgun (WGS) entry which is preliminary data.</text>
</comment>
<protein>
    <recommendedName>
        <fullName evidence="2">Complex 1 LYR protein domain-containing protein</fullName>
    </recommendedName>
</protein>
<dbReference type="InterPro" id="IPR045296">
    <property type="entry name" value="Complex1_LYR_ETFRF1_LYRM5"/>
</dbReference>
<dbReference type="GO" id="GO:0090324">
    <property type="term" value="P:negative regulation of oxidative phosphorylation"/>
    <property type="evidence" value="ECO:0007669"/>
    <property type="project" value="InterPro"/>
</dbReference>
<proteinExistence type="inferred from homology"/>
<dbReference type="OMA" id="HRAFMSK"/>
<evidence type="ECO:0000313" key="3">
    <source>
        <dbReference type="EMBL" id="EDP45126.1"/>
    </source>
</evidence>
<dbReference type="KEGG" id="mgl:MGL_0115"/>
<dbReference type="PANTHER" id="PTHR21024">
    <property type="entry name" value="GROWTH HORMONE-INDUCIBLE SOLUBLE PROTEIN-RELATED"/>
    <property type="match status" value="1"/>
</dbReference>
<dbReference type="EMBL" id="AAYY01000001">
    <property type="protein sequence ID" value="EDP45126.1"/>
    <property type="molecule type" value="Genomic_DNA"/>
</dbReference>
<dbReference type="GeneID" id="5856646"/>
<dbReference type="PANTHER" id="PTHR21024:SF0">
    <property type="entry name" value="ELECTRON TRANSFER FLAVOPROTEIN REGULATORY FACTOR 1"/>
    <property type="match status" value="1"/>
</dbReference>
<evidence type="ECO:0000313" key="4">
    <source>
        <dbReference type="Proteomes" id="UP000008837"/>
    </source>
</evidence>
<evidence type="ECO:0000256" key="1">
    <source>
        <dbReference type="ARBA" id="ARBA00009508"/>
    </source>
</evidence>
<feature type="domain" description="Complex 1 LYR protein" evidence="2">
    <location>
        <begin position="13"/>
        <end position="56"/>
    </location>
</feature>
<dbReference type="VEuPathDB" id="FungiDB:MGL_0115"/>
<dbReference type="GO" id="GO:0022904">
    <property type="term" value="P:respiratory electron transport chain"/>
    <property type="evidence" value="ECO:0007669"/>
    <property type="project" value="TreeGrafter"/>
</dbReference>
<dbReference type="OrthoDB" id="10258445at2759"/>
<dbReference type="Proteomes" id="UP000008837">
    <property type="component" value="Unassembled WGS sequence"/>
</dbReference>
<reference evidence="3 4" key="1">
    <citation type="journal article" date="2007" name="Proc. Natl. Acad. Sci. U.S.A.">
        <title>Dandruff-associated Malassezia genomes reveal convergent and divergent virulence traits shared with plant and human fungal pathogens.</title>
        <authorList>
            <person name="Xu J."/>
            <person name="Saunders C.W."/>
            <person name="Hu P."/>
            <person name="Grant R.A."/>
            <person name="Boekhout T."/>
            <person name="Kuramae E.E."/>
            <person name="Kronstad J.W."/>
            <person name="Deangelis Y.M."/>
            <person name="Reeder N.L."/>
            <person name="Johnstone K.R."/>
            <person name="Leland M."/>
            <person name="Fieno A.M."/>
            <person name="Begley W.M."/>
            <person name="Sun Y."/>
            <person name="Lacey M.P."/>
            <person name="Chaudhary T."/>
            <person name="Keough T."/>
            <person name="Chu L."/>
            <person name="Sears R."/>
            <person name="Yuan B."/>
            <person name="Dawson T.L.Jr."/>
        </authorList>
    </citation>
    <scope>NUCLEOTIDE SEQUENCE [LARGE SCALE GENOMIC DNA]</scope>
    <source>
        <strain evidence="4">ATCC MYA-4612 / CBS 7966</strain>
    </source>
</reference>
<name>A8PRS1_MALGO</name>
<comment type="similarity">
    <text evidence="1">Belongs to the complex I LYR family.</text>
</comment>
<keyword evidence="4" id="KW-1185">Reference proteome</keyword>
<dbReference type="Pfam" id="PF05347">
    <property type="entry name" value="Complex1_LYR"/>
    <property type="match status" value="1"/>
</dbReference>
<dbReference type="InterPro" id="IPR008011">
    <property type="entry name" value="Complex1_LYR_dom"/>
</dbReference>
<dbReference type="GO" id="GO:0005739">
    <property type="term" value="C:mitochondrion"/>
    <property type="evidence" value="ECO:0007669"/>
    <property type="project" value="TreeGrafter"/>
</dbReference>
<dbReference type="STRING" id="425265.A8PRS1"/>
<dbReference type="InterPro" id="IPR052000">
    <property type="entry name" value="ETFRF1"/>
</dbReference>
<evidence type="ECO:0000259" key="2">
    <source>
        <dbReference type="Pfam" id="PF05347"/>
    </source>
</evidence>
<dbReference type="CDD" id="cd20265">
    <property type="entry name" value="Complex1_LYR_ETFRF1_LYRM5"/>
    <property type="match status" value="1"/>
</dbReference>
<dbReference type="RefSeq" id="XP_001732340.1">
    <property type="nucleotide sequence ID" value="XM_001732288.1"/>
</dbReference>
<organism evidence="3 4">
    <name type="scientific">Malassezia globosa (strain ATCC MYA-4612 / CBS 7966)</name>
    <name type="common">Dandruff-associated fungus</name>
    <dbReference type="NCBI Taxonomy" id="425265"/>
    <lineage>
        <taxon>Eukaryota</taxon>
        <taxon>Fungi</taxon>
        <taxon>Dikarya</taxon>
        <taxon>Basidiomycota</taxon>
        <taxon>Ustilaginomycotina</taxon>
        <taxon>Malasseziomycetes</taxon>
        <taxon>Malasseziales</taxon>
        <taxon>Malasseziaceae</taxon>
        <taxon>Malassezia</taxon>
    </lineage>
</organism>
<dbReference type="AlphaFoldDB" id="A8PRS1"/>
<accession>A8PRS1</accession>